<comment type="caution">
    <text evidence="1">The sequence shown here is derived from an EMBL/GenBank/DDBJ whole genome shotgun (WGS) entry which is preliminary data.</text>
</comment>
<evidence type="ECO:0000313" key="1">
    <source>
        <dbReference type="EMBL" id="MEK7949845.1"/>
    </source>
</evidence>
<protein>
    <submittedName>
        <fullName evidence="1">Uncharacterized protein</fullName>
    </submittedName>
</protein>
<dbReference type="RefSeq" id="WP_341403261.1">
    <property type="nucleotide sequence ID" value="NZ_JBBUKT010000001.1"/>
</dbReference>
<reference evidence="1 2" key="1">
    <citation type="submission" date="2024-04" db="EMBL/GenBank/DDBJ databases">
        <title>Luteolibacter sp. isolated from soil.</title>
        <authorList>
            <person name="An J."/>
        </authorList>
    </citation>
    <scope>NUCLEOTIDE SEQUENCE [LARGE SCALE GENOMIC DNA]</scope>
    <source>
        <strain evidence="1 2">Y139</strain>
    </source>
</reference>
<sequence length="40" mass="4871">MHRETLKDWLFGIAFAMLLATPFALQHADVIERLWRMVWR</sequence>
<dbReference type="EMBL" id="JBBUKT010000001">
    <property type="protein sequence ID" value="MEK7949845.1"/>
    <property type="molecule type" value="Genomic_DNA"/>
</dbReference>
<accession>A0ABU9AT47</accession>
<gene>
    <name evidence="1" type="ORF">WKV53_05045</name>
</gene>
<dbReference type="Proteomes" id="UP001371305">
    <property type="component" value="Unassembled WGS sequence"/>
</dbReference>
<keyword evidence="2" id="KW-1185">Reference proteome</keyword>
<name>A0ABU9AT47_9BACT</name>
<organism evidence="1 2">
    <name type="scientific">Luteolibacter soli</name>
    <dbReference type="NCBI Taxonomy" id="3135280"/>
    <lineage>
        <taxon>Bacteria</taxon>
        <taxon>Pseudomonadati</taxon>
        <taxon>Verrucomicrobiota</taxon>
        <taxon>Verrucomicrobiia</taxon>
        <taxon>Verrucomicrobiales</taxon>
        <taxon>Verrucomicrobiaceae</taxon>
        <taxon>Luteolibacter</taxon>
    </lineage>
</organism>
<proteinExistence type="predicted"/>
<evidence type="ECO:0000313" key="2">
    <source>
        <dbReference type="Proteomes" id="UP001371305"/>
    </source>
</evidence>